<proteinExistence type="predicted"/>
<protein>
    <submittedName>
        <fullName evidence="2">Uncharacterized protein</fullName>
    </submittedName>
</protein>
<reference evidence="2 3" key="1">
    <citation type="submission" date="2019-10" db="EMBL/GenBank/DDBJ databases">
        <title>Isolation and characterization of Methanoculleus sp. Wushi-C6 from a hot spring well.</title>
        <authorList>
            <person name="Chen S.-C."/>
            <person name="Lan Z.-H."/>
            <person name="You Y.-T."/>
            <person name="Lai M.-C."/>
        </authorList>
    </citation>
    <scope>NUCLEOTIDE SEQUENCE [LARGE SCALE GENOMIC DNA]</scope>
    <source>
        <strain evidence="2 3">Wushi-C6</strain>
    </source>
</reference>
<dbReference type="Proteomes" id="UP001281203">
    <property type="component" value="Unassembled WGS sequence"/>
</dbReference>
<evidence type="ECO:0000256" key="1">
    <source>
        <dbReference type="SAM" id="MobiDB-lite"/>
    </source>
</evidence>
<comment type="caution">
    <text evidence="2">The sequence shown here is derived from an EMBL/GenBank/DDBJ whole genome shotgun (WGS) entry which is preliminary data.</text>
</comment>
<feature type="region of interest" description="Disordered" evidence="1">
    <location>
        <begin position="1"/>
        <end position="34"/>
    </location>
</feature>
<evidence type="ECO:0000313" key="3">
    <source>
        <dbReference type="Proteomes" id="UP001281203"/>
    </source>
</evidence>
<organism evidence="2 3">
    <name type="scientific">Methanoculleus caldifontis</name>
    <dbReference type="NCBI Taxonomy" id="2651577"/>
    <lineage>
        <taxon>Archaea</taxon>
        <taxon>Methanobacteriati</taxon>
        <taxon>Methanobacteriota</taxon>
        <taxon>Stenosarchaea group</taxon>
        <taxon>Methanomicrobia</taxon>
        <taxon>Methanomicrobiales</taxon>
        <taxon>Methanomicrobiaceae</taxon>
        <taxon>Methanoculleus</taxon>
    </lineage>
</organism>
<dbReference type="EMBL" id="WBKO01000001">
    <property type="protein sequence ID" value="MDV2481647.1"/>
    <property type="molecule type" value="Genomic_DNA"/>
</dbReference>
<feature type="region of interest" description="Disordered" evidence="1">
    <location>
        <begin position="50"/>
        <end position="71"/>
    </location>
</feature>
<sequence>MQTVSAQLVARRERPHRIDTSYTSRGTPHSGLLERCPAIGHYDATVTEGAPHRAGERYRTDRRLHCESNNR</sequence>
<gene>
    <name evidence="2" type="ORF">F8E02_06435</name>
</gene>
<keyword evidence="3" id="KW-1185">Reference proteome</keyword>
<evidence type="ECO:0000313" key="2">
    <source>
        <dbReference type="EMBL" id="MDV2481647.1"/>
    </source>
</evidence>
<name>A0ABU3X0R6_9EURY</name>
<feature type="compositionally biased region" description="Basic and acidic residues" evidence="1">
    <location>
        <begin position="10"/>
        <end position="19"/>
    </location>
</feature>
<accession>A0ABU3X0R6</accession>